<evidence type="ECO:0000259" key="12">
    <source>
        <dbReference type="SMART" id="SM00477"/>
    </source>
</evidence>
<dbReference type="InterPro" id="IPR044925">
    <property type="entry name" value="His-Me_finger_sf"/>
</dbReference>
<accession>A0A7M1XQY7</accession>
<comment type="similarity">
    <text evidence="2 10">Belongs to the DNA/RNA non-specific endonuclease family.</text>
</comment>
<proteinExistence type="inferred from homology"/>
<comment type="cofactor">
    <cofactor evidence="1 10">
        <name>Mg(2+)</name>
        <dbReference type="ChEBI" id="CHEBI:18420"/>
    </cofactor>
</comment>
<evidence type="ECO:0000256" key="8">
    <source>
        <dbReference type="PIRSR" id="PIRSR640255-1"/>
    </source>
</evidence>
<feature type="domain" description="ENPP1-3/EXOG-like endonuclease/phosphodiesterase" evidence="12">
    <location>
        <begin position="152"/>
        <end position="374"/>
    </location>
</feature>
<evidence type="ECO:0000313" key="15">
    <source>
        <dbReference type="Proteomes" id="UP000593591"/>
    </source>
</evidence>
<keyword evidence="5 10" id="KW-0255">Endonuclease</keyword>
<keyword evidence="6 10" id="KW-0378">Hydrolase</keyword>
<feature type="chain" id="PRO_5033052906" description="Endonuclease" evidence="11">
    <location>
        <begin position="24"/>
        <end position="386"/>
    </location>
</feature>
<name>A0A7M1XQY7_9SPIR</name>
<evidence type="ECO:0000256" key="10">
    <source>
        <dbReference type="RuleBase" id="RU366055"/>
    </source>
</evidence>
<dbReference type="KEGG" id="trc:DYE49_08800"/>
<dbReference type="Proteomes" id="UP000593591">
    <property type="component" value="Chromosome"/>
</dbReference>
<dbReference type="EC" id="3.1.30.-" evidence="10"/>
<evidence type="ECO:0000313" key="14">
    <source>
        <dbReference type="EMBL" id="QOS40552.1"/>
    </source>
</evidence>
<dbReference type="PANTHER" id="PTHR13966">
    <property type="entry name" value="ENDONUCLEASE RELATED"/>
    <property type="match status" value="1"/>
</dbReference>
<feature type="domain" description="DNA/RNA non-specific endonuclease/pyrophosphatase/phosphodiesterase" evidence="13">
    <location>
        <begin position="151"/>
        <end position="374"/>
    </location>
</feature>
<gene>
    <name evidence="14" type="ORF">DYE49_08800</name>
</gene>
<dbReference type="GO" id="GO:0004519">
    <property type="term" value="F:endonuclease activity"/>
    <property type="evidence" value="ECO:0007669"/>
    <property type="project" value="UniProtKB-UniRule"/>
</dbReference>
<dbReference type="InterPro" id="IPR040255">
    <property type="entry name" value="Non-specific_endonuclease"/>
</dbReference>
<dbReference type="PROSITE" id="PS01070">
    <property type="entry name" value="NUCLEASE_NON_SPEC"/>
    <property type="match status" value="1"/>
</dbReference>
<dbReference type="SMART" id="SM00892">
    <property type="entry name" value="Endonuclease_NS"/>
    <property type="match status" value="1"/>
</dbReference>
<evidence type="ECO:0000256" key="5">
    <source>
        <dbReference type="ARBA" id="ARBA00022759"/>
    </source>
</evidence>
<dbReference type="AlphaFoldDB" id="A0A7M1XQY7"/>
<dbReference type="PROSITE" id="PS51257">
    <property type="entry name" value="PROKAR_LIPOPROTEIN"/>
    <property type="match status" value="1"/>
</dbReference>
<evidence type="ECO:0000256" key="9">
    <source>
        <dbReference type="PIRSR" id="PIRSR640255-2"/>
    </source>
</evidence>
<dbReference type="InterPro" id="IPR001604">
    <property type="entry name" value="Endo_G_ENPP1-like_dom"/>
</dbReference>
<evidence type="ECO:0000256" key="11">
    <source>
        <dbReference type="SAM" id="SignalP"/>
    </source>
</evidence>
<dbReference type="SUPFAM" id="SSF54060">
    <property type="entry name" value="His-Me finger endonucleases"/>
    <property type="match status" value="1"/>
</dbReference>
<keyword evidence="3 10" id="KW-0540">Nuclease</keyword>
<dbReference type="SMART" id="SM00477">
    <property type="entry name" value="NUC"/>
    <property type="match status" value="1"/>
</dbReference>
<dbReference type="GO" id="GO:0016787">
    <property type="term" value="F:hydrolase activity"/>
    <property type="evidence" value="ECO:0007669"/>
    <property type="project" value="UniProtKB-KW"/>
</dbReference>
<keyword evidence="11" id="KW-0732">Signal</keyword>
<dbReference type="InterPro" id="IPR018524">
    <property type="entry name" value="DNA/RNA_endonuclease_AS"/>
</dbReference>
<dbReference type="EMBL" id="CP031517">
    <property type="protein sequence ID" value="QOS40552.1"/>
    <property type="molecule type" value="Genomic_DNA"/>
</dbReference>
<feature type="binding site" evidence="9">
    <location>
        <position position="245"/>
    </location>
    <ligand>
        <name>Mg(2+)</name>
        <dbReference type="ChEBI" id="CHEBI:18420"/>
        <note>catalytic</note>
    </ligand>
</feature>
<organism evidence="14 15">
    <name type="scientific">Treponema rectale</name>
    <dbReference type="NCBI Taxonomy" id="744512"/>
    <lineage>
        <taxon>Bacteria</taxon>
        <taxon>Pseudomonadati</taxon>
        <taxon>Spirochaetota</taxon>
        <taxon>Spirochaetia</taxon>
        <taxon>Spirochaetales</taxon>
        <taxon>Treponemataceae</taxon>
        <taxon>Treponema</taxon>
    </lineage>
</organism>
<feature type="active site" description="Proton acceptor" evidence="8">
    <location>
        <position position="214"/>
    </location>
</feature>
<evidence type="ECO:0000259" key="13">
    <source>
        <dbReference type="SMART" id="SM00892"/>
    </source>
</evidence>
<dbReference type="Pfam" id="PF01223">
    <property type="entry name" value="Endonuclease_NS"/>
    <property type="match status" value="1"/>
</dbReference>
<dbReference type="CDD" id="cd00091">
    <property type="entry name" value="NUC"/>
    <property type="match status" value="1"/>
</dbReference>
<dbReference type="InterPro" id="IPR020821">
    <property type="entry name" value="ENPP1-3/EXOG-like_nuc-like"/>
</dbReference>
<reference evidence="14 15" key="1">
    <citation type="submission" date="2018-08" db="EMBL/GenBank/DDBJ databases">
        <title>The first complete genome of Treponema rectale (CHPAT), a commensal spirochete of the bovine rectum.</title>
        <authorList>
            <person name="Staton G.J."/>
            <person name="Clegg S.R."/>
            <person name="Carter S.D."/>
            <person name="Radford A.D."/>
            <person name="Darby A."/>
            <person name="Hall N."/>
            <person name="Birtles R.J."/>
            <person name="Evans N.J."/>
        </authorList>
    </citation>
    <scope>NUCLEOTIDE SEQUENCE [LARGE SCALE GENOMIC DNA]</scope>
    <source>
        <strain evidence="14 15">CHPA</strain>
    </source>
</reference>
<dbReference type="InterPro" id="IPR044929">
    <property type="entry name" value="DNA/RNA_non-sp_Endonuclease_sf"/>
</dbReference>
<sequence>MNMKKITLLFSTALILISTSIFTSCKDTSDETVEIGEITFYPEAGVIDAGTEINFSCETKGVSFYYILDNSRLNVNKYPTSSITTKASSCTITANHTVYVVAQDAAGNLSKRYSASYSISGTENTALYFGNPSNATTDSNAADYLTNYLLEEATYTVSFNNETHNPNWVGWHLCSTDLGSGRYDGDFMQNPKLPDEFYKVRHTDYTNGNFDRGHMCPNADRNSNDEDSKGTFYTTNIVPQTANNNQKVWATLENYERTLVSSGANEAYIFSGPYYKDDLKATDKNGDEVTYLSGKTTPTDGICIKVPTSTWKIIIAFKSGENDRTRITAENTTVIAVKIPNRHNVGSDWKSYICTIDEIEKITGYDFFAALPDTVENALEEKKYSE</sequence>
<evidence type="ECO:0000256" key="4">
    <source>
        <dbReference type="ARBA" id="ARBA00022723"/>
    </source>
</evidence>
<evidence type="ECO:0000256" key="1">
    <source>
        <dbReference type="ARBA" id="ARBA00001946"/>
    </source>
</evidence>
<keyword evidence="4 9" id="KW-0479">Metal-binding</keyword>
<dbReference type="Gene3D" id="3.40.570.10">
    <property type="entry name" value="Extracellular Endonuclease, subunit A"/>
    <property type="match status" value="1"/>
</dbReference>
<feature type="signal peptide" evidence="11">
    <location>
        <begin position="1"/>
        <end position="23"/>
    </location>
</feature>
<protein>
    <recommendedName>
        <fullName evidence="10">Endonuclease</fullName>
        <ecNumber evidence="10">3.1.30.-</ecNumber>
    </recommendedName>
</protein>
<keyword evidence="7" id="KW-0460">Magnesium</keyword>
<evidence type="ECO:0000256" key="6">
    <source>
        <dbReference type="ARBA" id="ARBA00022801"/>
    </source>
</evidence>
<evidence type="ECO:0000256" key="3">
    <source>
        <dbReference type="ARBA" id="ARBA00022722"/>
    </source>
</evidence>
<dbReference type="GO" id="GO:0046872">
    <property type="term" value="F:metal ion binding"/>
    <property type="evidence" value="ECO:0007669"/>
    <property type="project" value="UniProtKB-KW"/>
</dbReference>
<dbReference type="PANTHER" id="PTHR13966:SF5">
    <property type="entry name" value="ENDONUCLEASE G, MITOCHONDRIAL"/>
    <property type="match status" value="1"/>
</dbReference>
<evidence type="ECO:0000256" key="2">
    <source>
        <dbReference type="ARBA" id="ARBA00010052"/>
    </source>
</evidence>
<dbReference type="GO" id="GO:0003676">
    <property type="term" value="F:nucleic acid binding"/>
    <property type="evidence" value="ECO:0007669"/>
    <property type="project" value="InterPro"/>
</dbReference>
<evidence type="ECO:0000256" key="7">
    <source>
        <dbReference type="ARBA" id="ARBA00022842"/>
    </source>
</evidence>